<accession>A0A7G9GL27</accession>
<dbReference type="RefSeq" id="WP_117454070.1">
    <property type="nucleotide sequence ID" value="NZ_CP060636.1"/>
</dbReference>
<dbReference type="KEGG" id="ehn:H9Q80_14825"/>
<name>A0A7G9GL27_9FIRM</name>
<organism evidence="1 2">
    <name type="scientific">[Eubacterium] hominis</name>
    <dbReference type="NCBI Taxonomy" id="2764325"/>
    <lineage>
        <taxon>Bacteria</taxon>
        <taxon>Bacillati</taxon>
        <taxon>Bacillota</taxon>
        <taxon>Erysipelotrichia</taxon>
        <taxon>Erysipelotrichales</taxon>
        <taxon>Erysipelotrichaceae</taxon>
        <taxon>Amedibacillus</taxon>
    </lineage>
</organism>
<reference evidence="1 2" key="1">
    <citation type="submission" date="2020-08" db="EMBL/GenBank/DDBJ databases">
        <authorList>
            <person name="Liu C."/>
            <person name="Sun Q."/>
        </authorList>
    </citation>
    <scope>NUCLEOTIDE SEQUENCE [LARGE SCALE GENOMIC DNA]</scope>
    <source>
        <strain evidence="1 2">NSJ-61</strain>
    </source>
</reference>
<dbReference type="Proteomes" id="UP000515856">
    <property type="component" value="Chromosome"/>
</dbReference>
<dbReference type="AlphaFoldDB" id="A0A7G9GL27"/>
<gene>
    <name evidence="1" type="ORF">H9Q80_14825</name>
</gene>
<sequence>MIKLCFFDYGNHDLDVEKELMIDVDVIDFITDQIQNISFDSTSNEADLEDNWIYWFNSNDENEAVCKLDKLISSKIKKGSKLKYKIEIDEM</sequence>
<evidence type="ECO:0000313" key="1">
    <source>
        <dbReference type="EMBL" id="QNM11509.1"/>
    </source>
</evidence>
<keyword evidence="2" id="KW-1185">Reference proteome</keyword>
<evidence type="ECO:0000313" key="2">
    <source>
        <dbReference type="Proteomes" id="UP000515856"/>
    </source>
</evidence>
<proteinExistence type="predicted"/>
<protein>
    <submittedName>
        <fullName evidence="1">Uncharacterized protein</fullName>
    </submittedName>
</protein>
<dbReference type="EMBL" id="CP060636">
    <property type="protein sequence ID" value="QNM11509.1"/>
    <property type="molecule type" value="Genomic_DNA"/>
</dbReference>